<dbReference type="GO" id="GO:0007189">
    <property type="term" value="P:adenylate cyclase-activating G protein-coupled receptor signaling pathway"/>
    <property type="evidence" value="ECO:0007669"/>
    <property type="project" value="TreeGrafter"/>
</dbReference>
<feature type="transmembrane region" description="Helical" evidence="5">
    <location>
        <begin position="62"/>
        <end position="84"/>
    </location>
</feature>
<proteinExistence type="predicted"/>
<keyword evidence="7" id="KW-1185">Reference proteome</keyword>
<dbReference type="OrthoDB" id="10613577at2759"/>
<feature type="transmembrane region" description="Helical" evidence="5">
    <location>
        <begin position="279"/>
        <end position="305"/>
    </location>
</feature>
<comment type="subcellular location">
    <subcellularLocation>
        <location evidence="1">Membrane</location>
        <topology evidence="1">Multi-pass membrane protein</topology>
    </subcellularLocation>
</comment>
<reference evidence="6 7" key="1">
    <citation type="submission" date="2016-09" db="EMBL/GenBank/DDBJ databases">
        <title>Extensive genetic diversity and differential bi-allelic expression allows diatom success in the polar Southern Ocean.</title>
        <authorList>
            <consortium name="DOE Joint Genome Institute"/>
            <person name="Mock T."/>
            <person name="Otillar R.P."/>
            <person name="Strauss J."/>
            <person name="Dupont C."/>
            <person name="Frickenhaus S."/>
            <person name="Maumus F."/>
            <person name="Mcmullan M."/>
            <person name="Sanges R."/>
            <person name="Schmutz J."/>
            <person name="Toseland A."/>
            <person name="Valas R."/>
            <person name="Veluchamy A."/>
            <person name="Ward B.J."/>
            <person name="Allen A."/>
            <person name="Barry K."/>
            <person name="Falciatore A."/>
            <person name="Ferrante M."/>
            <person name="Fortunato A.E."/>
            <person name="Gloeckner G."/>
            <person name="Gruber A."/>
            <person name="Hipkin R."/>
            <person name="Janech M."/>
            <person name="Kroth P."/>
            <person name="Leese F."/>
            <person name="Lindquist E."/>
            <person name="Lyon B.R."/>
            <person name="Martin J."/>
            <person name="Mayer C."/>
            <person name="Parker M."/>
            <person name="Quesneville H."/>
            <person name="Raymond J."/>
            <person name="Uhlig C."/>
            <person name="Valentin K.U."/>
            <person name="Worden A.Z."/>
            <person name="Armbrust E.V."/>
            <person name="Bowler C."/>
            <person name="Green B."/>
            <person name="Moulton V."/>
            <person name="Van Oosterhout C."/>
            <person name="Grigoriev I."/>
        </authorList>
    </citation>
    <scope>NUCLEOTIDE SEQUENCE [LARGE SCALE GENOMIC DNA]</scope>
    <source>
        <strain evidence="6 7">CCMP1102</strain>
    </source>
</reference>
<evidence type="ECO:0008006" key="8">
    <source>
        <dbReference type="Google" id="ProtNLM"/>
    </source>
</evidence>
<feature type="transmembrane region" description="Helical" evidence="5">
    <location>
        <begin position="104"/>
        <end position="126"/>
    </location>
</feature>
<accession>A0A1E7EY11</accession>
<dbReference type="PANTHER" id="PTHR23112:SF0">
    <property type="entry name" value="TRANSMEMBRANE PROTEIN 116"/>
    <property type="match status" value="1"/>
</dbReference>
<dbReference type="InParanoid" id="A0A1E7EY11"/>
<organism evidence="6 7">
    <name type="scientific">Fragilariopsis cylindrus CCMP1102</name>
    <dbReference type="NCBI Taxonomy" id="635003"/>
    <lineage>
        <taxon>Eukaryota</taxon>
        <taxon>Sar</taxon>
        <taxon>Stramenopiles</taxon>
        <taxon>Ochrophyta</taxon>
        <taxon>Bacillariophyta</taxon>
        <taxon>Bacillariophyceae</taxon>
        <taxon>Bacillariophycidae</taxon>
        <taxon>Bacillariales</taxon>
        <taxon>Bacillariaceae</taxon>
        <taxon>Fragilariopsis</taxon>
    </lineage>
</organism>
<keyword evidence="4 5" id="KW-0472">Membrane</keyword>
<dbReference type="Gene3D" id="1.20.1070.10">
    <property type="entry name" value="Rhodopsin 7-helix transmembrane proteins"/>
    <property type="match status" value="1"/>
</dbReference>
<name>A0A1E7EY11_9STRA</name>
<feature type="transmembrane region" description="Helical" evidence="5">
    <location>
        <begin position="31"/>
        <end position="50"/>
    </location>
</feature>
<dbReference type="AlphaFoldDB" id="A0A1E7EY11"/>
<dbReference type="GO" id="GO:0005886">
    <property type="term" value="C:plasma membrane"/>
    <property type="evidence" value="ECO:0007669"/>
    <property type="project" value="TreeGrafter"/>
</dbReference>
<dbReference type="Proteomes" id="UP000095751">
    <property type="component" value="Unassembled WGS sequence"/>
</dbReference>
<dbReference type="PANTHER" id="PTHR23112">
    <property type="entry name" value="G PROTEIN-COUPLED RECEPTOR 157-RELATED"/>
    <property type="match status" value="1"/>
</dbReference>
<feature type="transmembrane region" description="Helical" evidence="5">
    <location>
        <begin position="146"/>
        <end position="164"/>
    </location>
</feature>
<dbReference type="EMBL" id="KV784370">
    <property type="protein sequence ID" value="OEU10910.1"/>
    <property type="molecule type" value="Genomic_DNA"/>
</dbReference>
<keyword evidence="3 5" id="KW-1133">Transmembrane helix</keyword>
<evidence type="ECO:0000256" key="3">
    <source>
        <dbReference type="ARBA" id="ARBA00022989"/>
    </source>
</evidence>
<evidence type="ECO:0000313" key="7">
    <source>
        <dbReference type="Proteomes" id="UP000095751"/>
    </source>
</evidence>
<protein>
    <recommendedName>
        <fullName evidence="8">G-protein coupled receptors family 2 profile 2 domain-containing protein</fullName>
    </recommendedName>
</protein>
<evidence type="ECO:0000256" key="1">
    <source>
        <dbReference type="ARBA" id="ARBA00004141"/>
    </source>
</evidence>
<evidence type="ECO:0000313" key="6">
    <source>
        <dbReference type="EMBL" id="OEU10910.1"/>
    </source>
</evidence>
<gene>
    <name evidence="6" type="ORF">FRACYDRAFT_246785</name>
</gene>
<feature type="transmembrane region" description="Helical" evidence="5">
    <location>
        <begin position="243"/>
        <end position="267"/>
    </location>
</feature>
<evidence type="ECO:0000256" key="2">
    <source>
        <dbReference type="ARBA" id="ARBA00022692"/>
    </source>
</evidence>
<evidence type="ECO:0000256" key="5">
    <source>
        <dbReference type="SAM" id="Phobius"/>
    </source>
</evidence>
<dbReference type="GO" id="GO:0004930">
    <property type="term" value="F:G protein-coupled receptor activity"/>
    <property type="evidence" value="ECO:0007669"/>
    <property type="project" value="TreeGrafter"/>
</dbReference>
<feature type="transmembrane region" description="Helical" evidence="5">
    <location>
        <begin position="209"/>
        <end position="231"/>
    </location>
</feature>
<keyword evidence="2 5" id="KW-0812">Transmembrane</keyword>
<sequence>MRDLLEDDQQQVDVDEEIHSLSSRQLKTNEWVPRIAGVISVISALCMLIMAWKRRDRLFHRLILGMSIHLLIQGGFLIYGTAAIPRSASDEAYGASGNIITCTIQGFFLYTCLTTSVFYYCSLSVYSYVNVMNNHDKTKYLWIEKYIHAIVHIYPISTALYILSTEGFNNAGYGYCGIASAPLGCEEFEDSIECERGPITNYNLRTLQWIGIAPDILVIIFPTVVMIILYWTVKQRQSGISILAQAVAFQSGIYLAVIYVATIPFLVGKVIELIANGKLAYTFTMFAVFTFSLFGFFTLLVYVYFSLPHEREDTSDHAGHKSNTTTYPRMDSTIKMSSSLAQFVVEGDSDDERTDNEETLHWSSVQNYC</sequence>
<evidence type="ECO:0000256" key="4">
    <source>
        <dbReference type="ARBA" id="ARBA00023136"/>
    </source>
</evidence>
<dbReference type="KEGG" id="fcy:FRACYDRAFT_246785"/>